<accession>A0A2X2XZ06</accession>
<dbReference type="InterPro" id="IPR036594">
    <property type="entry name" value="Meth_synthase_dom"/>
</dbReference>
<comment type="cofactor">
    <cofactor evidence="2 19">
        <name>Zn(2+)</name>
        <dbReference type="ChEBI" id="CHEBI:29105"/>
    </cofactor>
</comment>
<dbReference type="Pfam" id="PF02310">
    <property type="entry name" value="B12-binding"/>
    <property type="match status" value="1"/>
</dbReference>
<dbReference type="Pfam" id="PF02574">
    <property type="entry name" value="S-methyl_trans"/>
    <property type="match status" value="1"/>
</dbReference>
<evidence type="ECO:0000313" key="25">
    <source>
        <dbReference type="Proteomes" id="UP000249986"/>
    </source>
</evidence>
<dbReference type="GO" id="GO:0046872">
    <property type="term" value="F:metal ion binding"/>
    <property type="evidence" value="ECO:0007669"/>
    <property type="project" value="UniProtKB-KW"/>
</dbReference>
<dbReference type="PIRSF" id="PIRSF037472">
    <property type="entry name" value="DHPS_mtfrase"/>
    <property type="match status" value="1"/>
</dbReference>
<dbReference type="Proteomes" id="UP000249986">
    <property type="component" value="Unassembled WGS sequence"/>
</dbReference>
<dbReference type="InterPro" id="IPR036724">
    <property type="entry name" value="Cobalamin-bd_sf"/>
</dbReference>
<evidence type="ECO:0000256" key="1">
    <source>
        <dbReference type="ARBA" id="ARBA00001700"/>
    </source>
</evidence>
<evidence type="ECO:0000259" key="20">
    <source>
        <dbReference type="PROSITE" id="PS50970"/>
    </source>
</evidence>
<dbReference type="SUPFAM" id="SSF52242">
    <property type="entry name" value="Cobalamin (vitamin B12)-binding domain"/>
    <property type="match status" value="1"/>
</dbReference>
<organism evidence="24 25">
    <name type="scientific">Clostridium perfringens</name>
    <dbReference type="NCBI Taxonomy" id="1502"/>
    <lineage>
        <taxon>Bacteria</taxon>
        <taxon>Bacillati</taxon>
        <taxon>Bacillota</taxon>
        <taxon>Clostridia</taxon>
        <taxon>Eubacteriales</taxon>
        <taxon>Clostridiaceae</taxon>
        <taxon>Clostridium</taxon>
    </lineage>
</organism>
<keyword evidence="9" id="KW-0028">Amino-acid biosynthesis</keyword>
<comment type="pathway">
    <text evidence="4">Amino-acid biosynthesis; L-methionine biosynthesis via de novo pathway; L-methionine from L-homocysteine (MetH route): step 1/1.</text>
</comment>
<evidence type="ECO:0000256" key="14">
    <source>
        <dbReference type="ARBA" id="ARBA00022833"/>
    </source>
</evidence>
<evidence type="ECO:0000256" key="11">
    <source>
        <dbReference type="ARBA" id="ARBA00022679"/>
    </source>
</evidence>
<feature type="binding site" evidence="19">
    <location>
        <position position="260"/>
    </location>
    <ligand>
        <name>Zn(2+)</name>
        <dbReference type="ChEBI" id="CHEBI:29105"/>
    </ligand>
</feature>
<evidence type="ECO:0000256" key="16">
    <source>
        <dbReference type="ARBA" id="ARBA00023285"/>
    </source>
</evidence>
<dbReference type="InterPro" id="IPR000489">
    <property type="entry name" value="Pterin-binding_dom"/>
</dbReference>
<keyword evidence="13 19" id="KW-0479">Metal-binding</keyword>
<evidence type="ECO:0000256" key="13">
    <source>
        <dbReference type="ARBA" id="ARBA00022723"/>
    </source>
</evidence>
<keyword evidence="14 19" id="KW-0862">Zinc</keyword>
<dbReference type="InterPro" id="IPR006158">
    <property type="entry name" value="Cobalamin-bd"/>
</dbReference>
<keyword evidence="16" id="KW-0170">Cobalt</keyword>
<dbReference type="InterPro" id="IPR036589">
    <property type="entry name" value="HCY_dom_sf"/>
</dbReference>
<feature type="binding site" evidence="19">
    <location>
        <position position="261"/>
    </location>
    <ligand>
        <name>Zn(2+)</name>
        <dbReference type="ChEBI" id="CHEBI:29105"/>
    </ligand>
</feature>
<evidence type="ECO:0000256" key="15">
    <source>
        <dbReference type="ARBA" id="ARBA00023167"/>
    </source>
</evidence>
<evidence type="ECO:0000256" key="12">
    <source>
        <dbReference type="ARBA" id="ARBA00022691"/>
    </source>
</evidence>
<evidence type="ECO:0000259" key="23">
    <source>
        <dbReference type="PROSITE" id="PS51337"/>
    </source>
</evidence>
<dbReference type="PROSITE" id="PS50972">
    <property type="entry name" value="PTERIN_BINDING"/>
    <property type="match status" value="1"/>
</dbReference>
<keyword evidence="10" id="KW-0846">Cobalamin</keyword>
<dbReference type="EMBL" id="UAWG01000002">
    <property type="protein sequence ID" value="SQB58828.1"/>
    <property type="molecule type" value="Genomic_DNA"/>
</dbReference>
<comment type="similarity">
    <text evidence="5">Belongs to the vitamin-B12 dependent methionine synthase family.</text>
</comment>
<evidence type="ECO:0000313" key="24">
    <source>
        <dbReference type="EMBL" id="SQB58828.1"/>
    </source>
</evidence>
<comment type="function">
    <text evidence="17">Catalyzes the transfer of a methyl group from methyl-cobalamin to homocysteine, yielding enzyme-bound cob(I)alamin and methionine. Subsequently, remethylates the cofactor using methyltetrahydrofolate.</text>
</comment>
<dbReference type="AlphaFoldDB" id="A0A2X2XZ06"/>
<evidence type="ECO:0000256" key="2">
    <source>
        <dbReference type="ARBA" id="ARBA00001947"/>
    </source>
</evidence>
<proteinExistence type="inferred from homology"/>
<keyword evidence="12" id="KW-0949">S-adenosyl-L-methionine</keyword>
<evidence type="ECO:0000256" key="4">
    <source>
        <dbReference type="ARBA" id="ARBA00005178"/>
    </source>
</evidence>
<feature type="domain" description="Hcy-binding" evidence="20">
    <location>
        <begin position="1"/>
        <end position="275"/>
    </location>
</feature>
<comment type="catalytic activity">
    <reaction evidence="1">
        <text>(6S)-5-methyl-5,6,7,8-tetrahydrofolate + L-homocysteine = (6S)-5,6,7,8-tetrahydrofolate + L-methionine</text>
        <dbReference type="Rhea" id="RHEA:11172"/>
        <dbReference type="ChEBI" id="CHEBI:18608"/>
        <dbReference type="ChEBI" id="CHEBI:57453"/>
        <dbReference type="ChEBI" id="CHEBI:57844"/>
        <dbReference type="ChEBI" id="CHEBI:58199"/>
        <dbReference type="EC" id="2.1.1.13"/>
    </reaction>
</comment>
<evidence type="ECO:0000256" key="3">
    <source>
        <dbReference type="ARBA" id="ARBA00001956"/>
    </source>
</evidence>
<reference evidence="24 25" key="1">
    <citation type="submission" date="2018-06" db="EMBL/GenBank/DDBJ databases">
        <authorList>
            <consortium name="Pathogen Informatics"/>
            <person name="Doyle S."/>
        </authorList>
    </citation>
    <scope>NUCLEOTIDE SEQUENCE [LARGE SCALE GENOMIC DNA]</scope>
    <source>
        <strain evidence="24 25">NCTC10719</strain>
    </source>
</reference>
<dbReference type="SUPFAM" id="SSF82282">
    <property type="entry name" value="Homocysteine S-methyltransferase"/>
    <property type="match status" value="1"/>
</dbReference>
<evidence type="ECO:0000256" key="10">
    <source>
        <dbReference type="ARBA" id="ARBA00022628"/>
    </source>
</evidence>
<dbReference type="Gene3D" id="3.40.50.280">
    <property type="entry name" value="Cobalamin-binding domain"/>
    <property type="match status" value="1"/>
</dbReference>
<evidence type="ECO:0000256" key="8">
    <source>
        <dbReference type="ARBA" id="ARBA00022603"/>
    </source>
</evidence>
<name>A0A2X2XZ06_CLOPF</name>
<dbReference type="RefSeq" id="WP_003454626.1">
    <property type="nucleotide sequence ID" value="NZ_CATNYD010000001.1"/>
</dbReference>
<dbReference type="EC" id="2.1.1.13" evidence="6"/>
<evidence type="ECO:0000256" key="9">
    <source>
        <dbReference type="ARBA" id="ARBA00022605"/>
    </source>
</evidence>
<dbReference type="PANTHER" id="PTHR45833">
    <property type="entry name" value="METHIONINE SYNTHASE"/>
    <property type="match status" value="1"/>
</dbReference>
<dbReference type="SUPFAM" id="SSF47644">
    <property type="entry name" value="Methionine synthase domain"/>
    <property type="match status" value="1"/>
</dbReference>
<gene>
    <name evidence="24" type="primary">metH2</name>
    <name evidence="24" type="ORF">NCTC10719_00829</name>
</gene>
<dbReference type="InterPro" id="IPR017215">
    <property type="entry name" value="MetH_bac"/>
</dbReference>
<dbReference type="InterPro" id="IPR050554">
    <property type="entry name" value="Met_Synthase/Corrinoid"/>
</dbReference>
<evidence type="ECO:0000259" key="21">
    <source>
        <dbReference type="PROSITE" id="PS50972"/>
    </source>
</evidence>
<dbReference type="GO" id="GO:0031419">
    <property type="term" value="F:cobalamin binding"/>
    <property type="evidence" value="ECO:0007669"/>
    <property type="project" value="UniProtKB-KW"/>
</dbReference>
<comment type="cofactor">
    <cofactor evidence="3">
        <name>methylcob(III)alamin</name>
        <dbReference type="ChEBI" id="CHEBI:28115"/>
    </cofactor>
</comment>
<protein>
    <recommendedName>
        <fullName evidence="7">Methionine synthase</fullName>
        <ecNumber evidence="6">2.1.1.13</ecNumber>
    </recommendedName>
    <alternativeName>
        <fullName evidence="18">5-methyltetrahydrofolate--homocysteine methyltransferase</fullName>
    </alternativeName>
</protein>
<feature type="domain" description="B12-binding" evidence="22">
    <location>
        <begin position="662"/>
        <end position="790"/>
    </location>
</feature>
<dbReference type="Gene3D" id="3.20.20.330">
    <property type="entry name" value="Homocysteine-binding-like domain"/>
    <property type="match status" value="1"/>
</dbReference>
<dbReference type="PROSITE" id="PS51332">
    <property type="entry name" value="B12_BINDING"/>
    <property type="match status" value="1"/>
</dbReference>
<dbReference type="InterPro" id="IPR003759">
    <property type="entry name" value="Cbl-bd_cap"/>
</dbReference>
<evidence type="ECO:0000256" key="6">
    <source>
        <dbReference type="ARBA" id="ARBA00012032"/>
    </source>
</evidence>
<feature type="domain" description="Pterin-binding" evidence="21">
    <location>
        <begin position="303"/>
        <end position="547"/>
    </location>
</feature>
<evidence type="ECO:0000259" key="22">
    <source>
        <dbReference type="PROSITE" id="PS51332"/>
    </source>
</evidence>
<dbReference type="GO" id="GO:0050667">
    <property type="term" value="P:homocysteine metabolic process"/>
    <property type="evidence" value="ECO:0007669"/>
    <property type="project" value="TreeGrafter"/>
</dbReference>
<dbReference type="SMART" id="SM01018">
    <property type="entry name" value="B12-binding_2"/>
    <property type="match status" value="1"/>
</dbReference>
<dbReference type="Gene3D" id="1.10.1240.10">
    <property type="entry name" value="Methionine synthase domain"/>
    <property type="match status" value="1"/>
</dbReference>
<evidence type="ECO:0000256" key="5">
    <source>
        <dbReference type="ARBA" id="ARBA00010398"/>
    </source>
</evidence>
<sequence length="790" mass="87589">MIKIFDGAMGTILQKLGLKLGENPEVLNIYNEEVICDIHRRYIDVGANFITTNTFGANRKKLVNTDFKVEEIISKALKIAKRARGEKEVKIALDIGPIGELLEPMGTLSFDEAYDIFKEQVIVGVENGADIILIETMSDLYEAKAAILAAKENSSLPVFCTMSFEKNERTFTGCIPESMAMTLEGLGVDALGVNCSLGPREMESVIKRIAKSTNKEIIVQANAGMPSIDRNSTSYEVNKYEFAEYGKKFVDLGANYIGGCCGTTPEYIEELSKKLKNKESIKRGKVSLTGVCTPSLTIKEKGVYVIGERINPTGKKRFKEALKNNDIDYIVKQGIEQVEAGASILDVNVGIPEVDEKNLMVKIVKNLQSVLDTPLQIDSSNPEVIEKALRYYNGKCILNSVNGEEGTLDKILPIVKKYGTMVIGLTLNNKGIPKSCKEKLEIGKKIIEKASEYGISKDNIILDPLILTAATNQTEVKETLRTIRKIKEELGVKTTLGVSNVSFGLPERENINEVFLGMALNEGLDFPIVNPNKEGIMKVIRGFELLYGYDKGANNYVKYYSNKNNIHKENLKENVENILTLKEIVIKGLKGEAKEKTKELLKSIKGMEIVNKELIPALDIVGEKFEKEEIFLPQLIASAETVKESFEVIKSSIDFSKENKNNGCIVLATVKGDIHDIGKNIVKVILENYGYDIIDLGKNVEPEEILKVCTEKDVKLLGLSALMTTTLGSMEATIKKVKEKGLKTKIFVGGAVLTKGYAEKIGADFYAKDANRAVEIAKVVFRNYFDWRMH</sequence>
<dbReference type="Pfam" id="PF02607">
    <property type="entry name" value="B12-binding_2"/>
    <property type="match status" value="1"/>
</dbReference>
<dbReference type="GO" id="GO:0046653">
    <property type="term" value="P:tetrahydrofolate metabolic process"/>
    <property type="evidence" value="ECO:0007669"/>
    <property type="project" value="TreeGrafter"/>
</dbReference>
<dbReference type="GO" id="GO:0008705">
    <property type="term" value="F:methionine synthase activity"/>
    <property type="evidence" value="ECO:0007669"/>
    <property type="project" value="UniProtKB-EC"/>
</dbReference>
<dbReference type="SUPFAM" id="SSF51717">
    <property type="entry name" value="Dihydropteroate synthetase-like"/>
    <property type="match status" value="1"/>
</dbReference>
<evidence type="ECO:0000256" key="19">
    <source>
        <dbReference type="PROSITE-ProRule" id="PRU00333"/>
    </source>
</evidence>
<dbReference type="GO" id="GO:0032259">
    <property type="term" value="P:methylation"/>
    <property type="evidence" value="ECO:0007669"/>
    <property type="project" value="UniProtKB-KW"/>
</dbReference>
<dbReference type="InterPro" id="IPR011005">
    <property type="entry name" value="Dihydropteroate_synth-like_sf"/>
</dbReference>
<dbReference type="PROSITE" id="PS50970">
    <property type="entry name" value="HCY"/>
    <property type="match status" value="1"/>
</dbReference>
<evidence type="ECO:0000256" key="18">
    <source>
        <dbReference type="ARBA" id="ARBA00031040"/>
    </source>
</evidence>
<dbReference type="PANTHER" id="PTHR45833:SF1">
    <property type="entry name" value="METHIONINE SYNTHASE"/>
    <property type="match status" value="1"/>
</dbReference>
<dbReference type="UniPathway" id="UPA00051">
    <property type="reaction ID" value="UER00081"/>
</dbReference>
<feature type="domain" description="B12-binding N-terminal" evidence="23">
    <location>
        <begin position="568"/>
        <end position="661"/>
    </location>
</feature>
<dbReference type="InterPro" id="IPR003726">
    <property type="entry name" value="HCY_dom"/>
</dbReference>
<evidence type="ECO:0000256" key="17">
    <source>
        <dbReference type="ARBA" id="ARBA00025552"/>
    </source>
</evidence>
<dbReference type="Gene3D" id="3.20.20.20">
    <property type="entry name" value="Dihydropteroate synthase-like"/>
    <property type="match status" value="1"/>
</dbReference>
<keyword evidence="11 19" id="KW-0808">Transferase</keyword>
<evidence type="ECO:0000256" key="7">
    <source>
        <dbReference type="ARBA" id="ARBA00013998"/>
    </source>
</evidence>
<dbReference type="GO" id="GO:0005829">
    <property type="term" value="C:cytosol"/>
    <property type="evidence" value="ECO:0007669"/>
    <property type="project" value="TreeGrafter"/>
</dbReference>
<keyword evidence="8 19" id="KW-0489">Methyltransferase</keyword>
<feature type="binding site" evidence="19">
    <location>
        <position position="195"/>
    </location>
    <ligand>
        <name>Zn(2+)</name>
        <dbReference type="ChEBI" id="CHEBI:29105"/>
    </ligand>
</feature>
<dbReference type="PROSITE" id="PS51337">
    <property type="entry name" value="B12_BINDING_NTER"/>
    <property type="match status" value="1"/>
</dbReference>
<keyword evidence="15" id="KW-0486">Methionine biosynthesis</keyword>
<dbReference type="NCBIfam" id="NF005719">
    <property type="entry name" value="PRK07535.1"/>
    <property type="match status" value="1"/>
</dbReference>
<dbReference type="Pfam" id="PF00809">
    <property type="entry name" value="Pterin_bind"/>
    <property type="match status" value="1"/>
</dbReference>